<dbReference type="PANTHER" id="PTHR43244">
    <property type="match status" value="1"/>
</dbReference>
<dbReference type="RefSeq" id="WP_065138196.1">
    <property type="nucleotide sequence ID" value="NZ_LZLM01000014.1"/>
</dbReference>
<keyword evidence="1" id="KW-0560">Oxidoreductase</keyword>
<name>A0A1A3KZV6_MYCAS</name>
<evidence type="ECO:0000313" key="3">
    <source>
        <dbReference type="EMBL" id="OBJ89893.1"/>
    </source>
</evidence>
<gene>
    <name evidence="3" type="ORF">A5640_25135</name>
</gene>
<evidence type="ECO:0000256" key="1">
    <source>
        <dbReference type="ARBA" id="ARBA00023002"/>
    </source>
</evidence>
<dbReference type="Pfam" id="PF00296">
    <property type="entry name" value="Bac_luciferase"/>
    <property type="match status" value="1"/>
</dbReference>
<evidence type="ECO:0000259" key="2">
    <source>
        <dbReference type="Pfam" id="PF00296"/>
    </source>
</evidence>
<dbReference type="PANTHER" id="PTHR43244:SF1">
    <property type="entry name" value="5,10-METHYLENETETRAHYDROMETHANOPTERIN REDUCTASE"/>
    <property type="match status" value="1"/>
</dbReference>
<dbReference type="GO" id="GO:0016705">
    <property type="term" value="F:oxidoreductase activity, acting on paired donors, with incorporation or reduction of molecular oxygen"/>
    <property type="evidence" value="ECO:0007669"/>
    <property type="project" value="InterPro"/>
</dbReference>
<dbReference type="InterPro" id="IPR050564">
    <property type="entry name" value="F420-G6PD/mer"/>
</dbReference>
<comment type="caution">
    <text evidence="3">The sequence shown here is derived from an EMBL/GenBank/DDBJ whole genome shotgun (WGS) entry which is preliminary data.</text>
</comment>
<dbReference type="Gene3D" id="3.20.20.30">
    <property type="entry name" value="Luciferase-like domain"/>
    <property type="match status" value="1"/>
</dbReference>
<dbReference type="AlphaFoldDB" id="A0A1A3KZV6"/>
<feature type="domain" description="Luciferase-like" evidence="2">
    <location>
        <begin position="17"/>
        <end position="295"/>
    </location>
</feature>
<proteinExistence type="predicted"/>
<organism evidence="3 4">
    <name type="scientific">Mycobacterium asiaticum</name>
    <dbReference type="NCBI Taxonomy" id="1790"/>
    <lineage>
        <taxon>Bacteria</taxon>
        <taxon>Bacillati</taxon>
        <taxon>Actinomycetota</taxon>
        <taxon>Actinomycetes</taxon>
        <taxon>Mycobacteriales</taxon>
        <taxon>Mycobacteriaceae</taxon>
        <taxon>Mycobacterium</taxon>
    </lineage>
</organism>
<dbReference type="InterPro" id="IPR022526">
    <property type="entry name" value="F420_Rv3093c"/>
</dbReference>
<evidence type="ECO:0000313" key="4">
    <source>
        <dbReference type="Proteomes" id="UP000093925"/>
    </source>
</evidence>
<protein>
    <submittedName>
        <fullName evidence="3">LLM class F420-dependent oxidoreductase</fullName>
    </submittedName>
</protein>
<dbReference type="SUPFAM" id="SSF51679">
    <property type="entry name" value="Bacterial luciferase-like"/>
    <property type="match status" value="1"/>
</dbReference>
<sequence>MTAIEVVLPFWLDRPDEEAVQIALTAVRTGFDALWIGEMATYDAFALATAIGLQAPGLALKIGPLAVGVRGPVTLALGVSTVASLTGSRVDIALGASSPVIVAGWHHRPWAHHVTVMRETIECLRPMLDGVRVDYSGRHVESHGFRLRRPSPQTRIALGAFGSGMLRLAARHADEVVLNLASPARVAEVRSLLDDAATDRPPPRLTVWVPVAVDPGAAAHAQLAGQVAVYLAPPGYGEMFAALGFGHLVARARAGAPRRALAAEIPVELLDSVGALGSAERIGARLRAYREAGADCLAVVPSTAEDPGGRATLAALAEGDRS</sequence>
<dbReference type="EMBL" id="LZLM01000014">
    <property type="protein sequence ID" value="OBJ89893.1"/>
    <property type="molecule type" value="Genomic_DNA"/>
</dbReference>
<dbReference type="InterPro" id="IPR036661">
    <property type="entry name" value="Luciferase-like_sf"/>
</dbReference>
<accession>A0A1A3KZV6</accession>
<dbReference type="InterPro" id="IPR011251">
    <property type="entry name" value="Luciferase-like_dom"/>
</dbReference>
<reference evidence="3 4" key="1">
    <citation type="submission" date="2016-06" db="EMBL/GenBank/DDBJ databases">
        <authorList>
            <person name="Kjaerup R.B."/>
            <person name="Dalgaard T.S."/>
            <person name="Juul-Madsen H.R."/>
        </authorList>
    </citation>
    <scope>NUCLEOTIDE SEQUENCE [LARGE SCALE GENOMIC DNA]</scope>
    <source>
        <strain evidence="3 4">1276495.2</strain>
    </source>
</reference>
<dbReference type="NCBIfam" id="TIGR03841">
    <property type="entry name" value="F420_Rv3093c"/>
    <property type="match status" value="1"/>
</dbReference>
<dbReference type="Proteomes" id="UP000093925">
    <property type="component" value="Unassembled WGS sequence"/>
</dbReference>